<organism evidence="1 2">
    <name type="scientific">Mya arenaria</name>
    <name type="common">Soft-shell clam</name>
    <dbReference type="NCBI Taxonomy" id="6604"/>
    <lineage>
        <taxon>Eukaryota</taxon>
        <taxon>Metazoa</taxon>
        <taxon>Spiralia</taxon>
        <taxon>Lophotrochozoa</taxon>
        <taxon>Mollusca</taxon>
        <taxon>Bivalvia</taxon>
        <taxon>Autobranchia</taxon>
        <taxon>Heteroconchia</taxon>
        <taxon>Euheterodonta</taxon>
        <taxon>Imparidentia</taxon>
        <taxon>Neoheterodontei</taxon>
        <taxon>Myida</taxon>
        <taxon>Myoidea</taxon>
        <taxon>Myidae</taxon>
        <taxon>Mya</taxon>
    </lineage>
</organism>
<dbReference type="InterPro" id="IPR026103">
    <property type="entry name" value="HARBI1_animal"/>
</dbReference>
<name>A0ABY7EGL5_MYAAR</name>
<gene>
    <name evidence="1" type="ORF">MAR_019100</name>
</gene>
<dbReference type="PRINTS" id="PR02086">
    <property type="entry name" value="PUTNUCHARBI1"/>
</dbReference>
<keyword evidence="2" id="KW-1185">Reference proteome</keyword>
<evidence type="ECO:0000313" key="2">
    <source>
        <dbReference type="Proteomes" id="UP001164746"/>
    </source>
</evidence>
<evidence type="ECO:0000313" key="1">
    <source>
        <dbReference type="EMBL" id="WAR09142.1"/>
    </source>
</evidence>
<sequence>STSKIQFSNDNIDRLVDLLTDRLRRSTQRNHSLTVRQQVMIALRFYSSGAFLQVIGDTFSVDIATVSRPVTDVTNALFDLRDRAIKFLTEAADLQAAKSAFYARKNFPSVFRCINETHIHIQSRCAESQASVHVGQGHVMMPMCGGPPVYANTWKRITKGMPVRKDSSRLTSKPETSLTEFLEYGKGSFMFYTERYIKKLYA</sequence>
<reference evidence="1" key="1">
    <citation type="submission" date="2022-11" db="EMBL/GenBank/DDBJ databases">
        <title>Centuries of genome instability and evolution in soft-shell clam transmissible cancer (bioRxiv).</title>
        <authorList>
            <person name="Hart S.F.M."/>
            <person name="Yonemitsu M.A."/>
            <person name="Giersch R.M."/>
            <person name="Beal B.F."/>
            <person name="Arriagada G."/>
            <person name="Davis B.W."/>
            <person name="Ostrander E.A."/>
            <person name="Goff S.P."/>
            <person name="Metzger M.J."/>
        </authorList>
    </citation>
    <scope>NUCLEOTIDE SEQUENCE</scope>
    <source>
        <strain evidence="1">MELC-2E11</strain>
        <tissue evidence="1">Siphon/mantle</tissue>
    </source>
</reference>
<proteinExistence type="predicted"/>
<accession>A0ABY7EGL5</accession>
<feature type="non-terminal residue" evidence="1">
    <location>
        <position position="1"/>
    </location>
</feature>
<dbReference type="EMBL" id="CP111017">
    <property type="protein sequence ID" value="WAR09142.1"/>
    <property type="molecule type" value="Genomic_DNA"/>
</dbReference>
<dbReference type="Proteomes" id="UP001164746">
    <property type="component" value="Chromosome 6"/>
</dbReference>
<protein>
    <submittedName>
        <fullName evidence="1">HARB1-like protein</fullName>
    </submittedName>
</protein>